<dbReference type="Proteomes" id="UP000004277">
    <property type="component" value="Unassembled WGS sequence"/>
</dbReference>
<keyword evidence="2" id="KW-1185">Reference proteome</keyword>
<proteinExistence type="predicted"/>
<sequence length="218" mass="21007">MQITDLLGQIGGLQSMANELGVDESEVARGADALLPAILGGVKKQAQAQPGGLEAVLGMLGQAGGGGLLEQVLGAQPTDVSSGNDILGQIFGSKDVSRTVAESAAAQSGLDSSLLKKMLPMLAMLVMGYMSRQRGGTADETAAQGGGLGDLFGGVLGGGAGGLGGGLGSVLGGMLGGGAGQAQAGGAGALGGLGSMLDLNGDGNALDDILRMAGKAMR</sequence>
<comment type="caution">
    <text evidence="1">The sequence shown here is derived from an EMBL/GenBank/DDBJ whole genome shotgun (WGS) entry which is preliminary data.</text>
</comment>
<dbReference type="EMBL" id="AKCV02000025">
    <property type="protein sequence ID" value="TMS57024.1"/>
    <property type="molecule type" value="Genomic_DNA"/>
</dbReference>
<accession>A0ACD3SLF1</accession>
<evidence type="ECO:0000313" key="1">
    <source>
        <dbReference type="EMBL" id="TMS57024.1"/>
    </source>
</evidence>
<reference evidence="1" key="1">
    <citation type="submission" date="2019-05" db="EMBL/GenBank/DDBJ databases">
        <title>Revised genome assembly of Burkholderiaceae (previously Ralstonia) sp. PBA.</title>
        <authorList>
            <person name="Gan H.M."/>
        </authorList>
    </citation>
    <scope>NUCLEOTIDE SEQUENCE</scope>
    <source>
        <strain evidence="1">PBA</strain>
    </source>
</reference>
<organism evidence="1 2">
    <name type="scientific">Imbroritus primus</name>
    <dbReference type="NCBI Taxonomy" id="3058603"/>
    <lineage>
        <taxon>Bacteria</taxon>
        <taxon>Pseudomonadati</taxon>
        <taxon>Pseudomonadota</taxon>
        <taxon>Betaproteobacteria</taxon>
        <taxon>Burkholderiales</taxon>
        <taxon>Burkholderiaceae</taxon>
        <taxon>Imbroritus</taxon>
    </lineage>
</organism>
<protein>
    <submittedName>
        <fullName evidence="1">DUF937 domain-containing protein</fullName>
    </submittedName>
</protein>
<gene>
    <name evidence="1" type="ORF">MW7_013740</name>
</gene>
<name>A0ACD3SLF1_9BURK</name>
<evidence type="ECO:0000313" key="2">
    <source>
        <dbReference type="Proteomes" id="UP000004277"/>
    </source>
</evidence>